<accession>A0A1F6LZ00</accession>
<dbReference type="AlphaFoldDB" id="A0A1F6LZ00"/>
<evidence type="ECO:0000313" key="1">
    <source>
        <dbReference type="EMBL" id="OGH64621.1"/>
    </source>
</evidence>
<protein>
    <recommendedName>
        <fullName evidence="3">Cyclase</fullName>
    </recommendedName>
</protein>
<dbReference type="Pfam" id="PF04199">
    <property type="entry name" value="Cyclase"/>
    <property type="match status" value="1"/>
</dbReference>
<dbReference type="SUPFAM" id="SSF102198">
    <property type="entry name" value="Putative cyclase"/>
    <property type="match status" value="1"/>
</dbReference>
<evidence type="ECO:0008006" key="3">
    <source>
        <dbReference type="Google" id="ProtNLM"/>
    </source>
</evidence>
<dbReference type="PANTHER" id="PTHR31118:SF12">
    <property type="entry name" value="CYCLASE-LIKE PROTEIN 2"/>
    <property type="match status" value="1"/>
</dbReference>
<dbReference type="InterPro" id="IPR007325">
    <property type="entry name" value="KFase/CYL"/>
</dbReference>
<dbReference type="Gene3D" id="3.50.30.50">
    <property type="entry name" value="Putative cyclase"/>
    <property type="match status" value="1"/>
</dbReference>
<dbReference type="GO" id="GO:0019441">
    <property type="term" value="P:L-tryptophan catabolic process to kynurenine"/>
    <property type="evidence" value="ECO:0007669"/>
    <property type="project" value="InterPro"/>
</dbReference>
<gene>
    <name evidence="1" type="ORF">A3J66_00735</name>
</gene>
<dbReference type="GO" id="GO:0004061">
    <property type="term" value="F:arylformamidase activity"/>
    <property type="evidence" value="ECO:0007669"/>
    <property type="project" value="InterPro"/>
</dbReference>
<dbReference type="Proteomes" id="UP000176282">
    <property type="component" value="Unassembled WGS sequence"/>
</dbReference>
<dbReference type="PANTHER" id="PTHR31118">
    <property type="entry name" value="CYCLASE-LIKE PROTEIN 2"/>
    <property type="match status" value="1"/>
</dbReference>
<reference evidence="1 2" key="1">
    <citation type="journal article" date="2016" name="Nat. Commun.">
        <title>Thousands of microbial genomes shed light on interconnected biogeochemical processes in an aquifer system.</title>
        <authorList>
            <person name="Anantharaman K."/>
            <person name="Brown C.T."/>
            <person name="Hug L.A."/>
            <person name="Sharon I."/>
            <person name="Castelle C.J."/>
            <person name="Probst A.J."/>
            <person name="Thomas B.C."/>
            <person name="Singh A."/>
            <person name="Wilkins M.J."/>
            <person name="Karaoz U."/>
            <person name="Brodie E.L."/>
            <person name="Williams K.H."/>
            <person name="Hubbard S.S."/>
            <person name="Banfield J.F."/>
        </authorList>
    </citation>
    <scope>NUCLEOTIDE SEQUENCE [LARGE SCALE GENOMIC DNA]</scope>
</reference>
<evidence type="ECO:0000313" key="2">
    <source>
        <dbReference type="Proteomes" id="UP000176282"/>
    </source>
</evidence>
<comment type="caution">
    <text evidence="1">The sequence shown here is derived from an EMBL/GenBank/DDBJ whole genome shotgun (WGS) entry which is preliminary data.</text>
</comment>
<feature type="non-terminal residue" evidence="1">
    <location>
        <position position="1"/>
    </location>
</feature>
<organism evidence="1 2">
    <name type="scientific">Candidatus Magasanikbacteria bacterium RIFCSPHIGHO2_02_FULL_47_14</name>
    <dbReference type="NCBI Taxonomy" id="1798680"/>
    <lineage>
        <taxon>Bacteria</taxon>
        <taxon>Candidatus Magasanikiibacteriota</taxon>
    </lineage>
</organism>
<dbReference type="EMBL" id="MFQB01000055">
    <property type="protein sequence ID" value="OGH64621.1"/>
    <property type="molecule type" value="Genomic_DNA"/>
</dbReference>
<dbReference type="STRING" id="1798680.A3J66_00735"/>
<dbReference type="InterPro" id="IPR037175">
    <property type="entry name" value="KFase_sf"/>
</dbReference>
<sequence length="194" mass="21039">KVPMPVYPGDKPPEMIQITTVEKDGFATSHTVASMHVGTHIDAPAHMVAGGKYLSEYSPEHFYGRGVLIDARGKVEIDETALQGVQLKAGDIVLVLTGFSKKYTQKEYFESYPVITDAFAHSLVAAKVHVVGFDSPSPDKAPFAVHRILLSGDVLILENLLGLEQLLGIEQFDIAAFPPKFHSDGAPVRVVAMI</sequence>
<name>A0A1F6LZ00_9BACT</name>
<proteinExistence type="predicted"/>